<evidence type="ECO:0000313" key="1">
    <source>
        <dbReference type="EMBL" id="TKW06618.1"/>
    </source>
</evidence>
<dbReference type="Gramene" id="TKW06618">
    <property type="protein sequence ID" value="TKW06618"/>
    <property type="gene ID" value="SEVIR_7G251700v2"/>
</dbReference>
<organism evidence="1 2">
    <name type="scientific">Setaria viridis</name>
    <name type="common">Green bristlegrass</name>
    <name type="synonym">Setaria italica subsp. viridis</name>
    <dbReference type="NCBI Taxonomy" id="4556"/>
    <lineage>
        <taxon>Eukaryota</taxon>
        <taxon>Viridiplantae</taxon>
        <taxon>Streptophyta</taxon>
        <taxon>Embryophyta</taxon>
        <taxon>Tracheophyta</taxon>
        <taxon>Spermatophyta</taxon>
        <taxon>Magnoliopsida</taxon>
        <taxon>Liliopsida</taxon>
        <taxon>Poales</taxon>
        <taxon>Poaceae</taxon>
        <taxon>PACMAD clade</taxon>
        <taxon>Panicoideae</taxon>
        <taxon>Panicodae</taxon>
        <taxon>Paniceae</taxon>
        <taxon>Cenchrinae</taxon>
        <taxon>Setaria</taxon>
    </lineage>
</organism>
<dbReference type="AlphaFoldDB" id="A0A4U6TU70"/>
<evidence type="ECO:0008006" key="3">
    <source>
        <dbReference type="Google" id="ProtNLM"/>
    </source>
</evidence>
<gene>
    <name evidence="1" type="ORF">SEVIR_7G251700v2</name>
</gene>
<dbReference type="OMA" id="KHYHEMA"/>
<dbReference type="PANTHER" id="PTHR47127">
    <property type="entry name" value="10A19I.15"/>
    <property type="match status" value="1"/>
</dbReference>
<name>A0A4U6TU70_SETVI</name>
<dbReference type="EMBL" id="CM016558">
    <property type="protein sequence ID" value="TKW06618.1"/>
    <property type="molecule type" value="Genomic_DNA"/>
</dbReference>
<protein>
    <recommendedName>
        <fullName evidence="3">Myb/SANT-like domain-containing protein</fullName>
    </recommendedName>
</protein>
<accession>A0A4U6TU70</accession>
<sequence>MDKCYVNLSQLVASGTRTSSDFKQVHLNAYGRALNECLGVLITGTQGGNHLRKWKKIYGKIVKLKSLSGANWDKESCTITLESKHYIGHIRDHREDANYLNTPIKHYHEMATIFDNSLATSAYAKRANDPLAIEVTETENERRMHQKTLKMLHLRMIK</sequence>
<keyword evidence="2" id="KW-1185">Reference proteome</keyword>
<reference evidence="1" key="1">
    <citation type="submission" date="2019-03" db="EMBL/GenBank/DDBJ databases">
        <title>WGS assembly of Setaria viridis.</title>
        <authorList>
            <person name="Huang P."/>
            <person name="Jenkins J."/>
            <person name="Grimwood J."/>
            <person name="Barry K."/>
            <person name="Healey A."/>
            <person name="Mamidi S."/>
            <person name="Sreedasyam A."/>
            <person name="Shu S."/>
            <person name="Feldman M."/>
            <person name="Wu J."/>
            <person name="Yu Y."/>
            <person name="Chen C."/>
            <person name="Johnson J."/>
            <person name="Rokhsar D."/>
            <person name="Baxter I."/>
            <person name="Schmutz J."/>
            <person name="Brutnell T."/>
            <person name="Kellogg E."/>
        </authorList>
    </citation>
    <scope>NUCLEOTIDE SEQUENCE [LARGE SCALE GENOMIC DNA]</scope>
</reference>
<evidence type="ECO:0000313" key="2">
    <source>
        <dbReference type="Proteomes" id="UP000298652"/>
    </source>
</evidence>
<proteinExistence type="predicted"/>
<dbReference type="Proteomes" id="UP000298652">
    <property type="component" value="Chromosome 7"/>
</dbReference>